<proteinExistence type="predicted"/>
<sequence>MNLVLQVAVPRSFQAFPVDRLTLSAIAQISVMRFTELSNFLKINRVIPVNYQKPEKVLEQN</sequence>
<dbReference type="Proteomes" id="UP000235036">
    <property type="component" value="Unassembled WGS sequence"/>
</dbReference>
<organism evidence="1 2">
    <name type="scientific">Fischerella muscicola CCMEE 5323</name>
    <dbReference type="NCBI Taxonomy" id="2019572"/>
    <lineage>
        <taxon>Bacteria</taxon>
        <taxon>Bacillati</taxon>
        <taxon>Cyanobacteriota</taxon>
        <taxon>Cyanophyceae</taxon>
        <taxon>Nostocales</taxon>
        <taxon>Hapalosiphonaceae</taxon>
        <taxon>Fischerella</taxon>
    </lineage>
</organism>
<protein>
    <submittedName>
        <fullName evidence="1">Uncharacterized protein</fullName>
    </submittedName>
</protein>
<dbReference type="AlphaFoldDB" id="A0A2N6JY98"/>
<dbReference type="EMBL" id="NRQW01000506">
    <property type="protein sequence ID" value="PLZ85755.1"/>
    <property type="molecule type" value="Genomic_DNA"/>
</dbReference>
<gene>
    <name evidence="1" type="ORF">CEN44_21595</name>
</gene>
<keyword evidence="2" id="KW-1185">Reference proteome</keyword>
<name>A0A2N6JY98_FISMU</name>
<comment type="caution">
    <text evidence="1">The sequence shown here is derived from an EMBL/GenBank/DDBJ whole genome shotgun (WGS) entry which is preliminary data.</text>
</comment>
<evidence type="ECO:0000313" key="2">
    <source>
        <dbReference type="Proteomes" id="UP000235036"/>
    </source>
</evidence>
<accession>A0A2N6JY98</accession>
<reference evidence="1 2" key="1">
    <citation type="submission" date="2017-08" db="EMBL/GenBank/DDBJ databases">
        <title>Genomes of Fischerella (Mastigocladus) sp. strains.</title>
        <authorList>
            <person name="Miller S.R."/>
        </authorList>
    </citation>
    <scope>NUCLEOTIDE SEQUENCE [LARGE SCALE GENOMIC DNA]</scope>
    <source>
        <strain evidence="1 2">CCMEE 5323</strain>
    </source>
</reference>
<evidence type="ECO:0000313" key="1">
    <source>
        <dbReference type="EMBL" id="PLZ85755.1"/>
    </source>
</evidence>